<organism evidence="2 3">
    <name type="scientific">Gigaspora margarita</name>
    <dbReference type="NCBI Taxonomy" id="4874"/>
    <lineage>
        <taxon>Eukaryota</taxon>
        <taxon>Fungi</taxon>
        <taxon>Fungi incertae sedis</taxon>
        <taxon>Mucoromycota</taxon>
        <taxon>Glomeromycotina</taxon>
        <taxon>Glomeromycetes</taxon>
        <taxon>Diversisporales</taxon>
        <taxon>Gigasporaceae</taxon>
        <taxon>Gigaspora</taxon>
    </lineage>
</organism>
<feature type="compositionally biased region" description="Polar residues" evidence="1">
    <location>
        <begin position="36"/>
        <end position="48"/>
    </location>
</feature>
<keyword evidence="3" id="KW-1185">Reference proteome</keyword>
<accession>A0A8H4AKP6</accession>
<evidence type="ECO:0000313" key="2">
    <source>
        <dbReference type="EMBL" id="KAF0507666.1"/>
    </source>
</evidence>
<dbReference type="OrthoDB" id="2427879at2759"/>
<sequence>MTNTAYDSPNEVSEKNPNEASNTSDVEQESWVNEAGQKNETSEASEGSVSFFKALSHNRGESNNLDVVSVN</sequence>
<gene>
    <name evidence="2" type="ORF">F8M41_018951</name>
</gene>
<evidence type="ECO:0000313" key="3">
    <source>
        <dbReference type="Proteomes" id="UP000439903"/>
    </source>
</evidence>
<name>A0A8H4AKP6_GIGMA</name>
<feature type="compositionally biased region" description="Polar residues" evidence="1">
    <location>
        <begin position="1"/>
        <end position="11"/>
    </location>
</feature>
<protein>
    <submittedName>
        <fullName evidence="2">Uncharacterized protein</fullName>
    </submittedName>
</protein>
<feature type="region of interest" description="Disordered" evidence="1">
    <location>
        <begin position="1"/>
        <end position="49"/>
    </location>
</feature>
<proteinExistence type="predicted"/>
<dbReference type="Proteomes" id="UP000439903">
    <property type="component" value="Unassembled WGS sequence"/>
</dbReference>
<reference evidence="2 3" key="1">
    <citation type="journal article" date="2019" name="Environ. Microbiol.">
        <title>At the nexus of three kingdoms: the genome of the mycorrhizal fungus Gigaspora margarita provides insights into plant, endobacterial and fungal interactions.</title>
        <authorList>
            <person name="Venice F."/>
            <person name="Ghignone S."/>
            <person name="Salvioli di Fossalunga A."/>
            <person name="Amselem J."/>
            <person name="Novero M."/>
            <person name="Xianan X."/>
            <person name="Sedzielewska Toro K."/>
            <person name="Morin E."/>
            <person name="Lipzen A."/>
            <person name="Grigoriev I.V."/>
            <person name="Henrissat B."/>
            <person name="Martin F.M."/>
            <person name="Bonfante P."/>
        </authorList>
    </citation>
    <scope>NUCLEOTIDE SEQUENCE [LARGE SCALE GENOMIC DNA]</scope>
    <source>
        <strain evidence="2 3">BEG34</strain>
    </source>
</reference>
<evidence type="ECO:0000256" key="1">
    <source>
        <dbReference type="SAM" id="MobiDB-lite"/>
    </source>
</evidence>
<dbReference type="AlphaFoldDB" id="A0A8H4AKP6"/>
<comment type="caution">
    <text evidence="2">The sequence shown here is derived from an EMBL/GenBank/DDBJ whole genome shotgun (WGS) entry which is preliminary data.</text>
</comment>
<dbReference type="EMBL" id="WTPW01000478">
    <property type="protein sequence ID" value="KAF0507666.1"/>
    <property type="molecule type" value="Genomic_DNA"/>
</dbReference>